<proteinExistence type="predicted"/>
<evidence type="ECO:0000313" key="2">
    <source>
        <dbReference type="Proteomes" id="UP000267535"/>
    </source>
</evidence>
<sequence length="59" mass="6952">MQKVISARKAKSQAHRLVNQEDMIQWRDPHCPSNQMLENGQCWVKNEIVSLENNAPRRH</sequence>
<comment type="caution">
    <text evidence="1">The sequence shown here is derived from an EMBL/GenBank/DDBJ whole genome shotgun (WGS) entry which is preliminary data.</text>
</comment>
<reference evidence="1 2" key="1">
    <citation type="submission" date="2018-11" db="EMBL/GenBank/DDBJ databases">
        <title>The draft genome sequence of Amphritea balenae JAMM 1525T.</title>
        <authorList>
            <person name="Fang Z."/>
            <person name="Zhang Y."/>
            <person name="Han X."/>
        </authorList>
    </citation>
    <scope>NUCLEOTIDE SEQUENCE [LARGE SCALE GENOMIC DNA]</scope>
    <source>
        <strain evidence="1 2">JAMM 1525</strain>
    </source>
</reference>
<evidence type="ECO:0000313" key="1">
    <source>
        <dbReference type="EMBL" id="RRC99900.1"/>
    </source>
</evidence>
<gene>
    <name evidence="1" type="ORF">EHS89_06665</name>
</gene>
<dbReference type="RefSeq" id="WP_124925370.1">
    <property type="nucleotide sequence ID" value="NZ_BMOH01000005.1"/>
</dbReference>
<accession>A0A3P1SS11</accession>
<dbReference type="OrthoDB" id="6121344at2"/>
<organism evidence="1 2">
    <name type="scientific">Amphritea balenae</name>
    <dbReference type="NCBI Taxonomy" id="452629"/>
    <lineage>
        <taxon>Bacteria</taxon>
        <taxon>Pseudomonadati</taxon>
        <taxon>Pseudomonadota</taxon>
        <taxon>Gammaproteobacteria</taxon>
        <taxon>Oceanospirillales</taxon>
        <taxon>Oceanospirillaceae</taxon>
        <taxon>Amphritea</taxon>
    </lineage>
</organism>
<dbReference type="EMBL" id="RQXV01000003">
    <property type="protein sequence ID" value="RRC99900.1"/>
    <property type="molecule type" value="Genomic_DNA"/>
</dbReference>
<name>A0A3P1SS11_9GAMM</name>
<dbReference type="AlphaFoldDB" id="A0A3P1SS11"/>
<keyword evidence="2" id="KW-1185">Reference proteome</keyword>
<dbReference type="Proteomes" id="UP000267535">
    <property type="component" value="Unassembled WGS sequence"/>
</dbReference>
<protein>
    <submittedName>
        <fullName evidence="1">Uncharacterized protein</fullName>
    </submittedName>
</protein>